<evidence type="ECO:0000256" key="4">
    <source>
        <dbReference type="ARBA" id="ARBA00023125"/>
    </source>
</evidence>
<accession>A0A9N9W3N2</accession>
<dbReference type="PANTHER" id="PTHR31944:SF131">
    <property type="entry name" value="HEME-RESPONSIVE ZINC FINGER TRANSCRIPTION FACTOR HAP1"/>
    <property type="match status" value="1"/>
</dbReference>
<gene>
    <name evidence="9" type="ORF">CSOL1703_00004282</name>
</gene>
<dbReference type="EMBL" id="CABFOC020000002">
    <property type="protein sequence ID" value="CAH0041491.1"/>
    <property type="molecule type" value="Genomic_DNA"/>
</dbReference>
<evidence type="ECO:0000256" key="5">
    <source>
        <dbReference type="ARBA" id="ARBA00023163"/>
    </source>
</evidence>
<dbReference type="Gene3D" id="4.10.240.10">
    <property type="entry name" value="Zn(2)-C6 fungal-type DNA-binding domain"/>
    <property type="match status" value="1"/>
</dbReference>
<evidence type="ECO:0000256" key="3">
    <source>
        <dbReference type="ARBA" id="ARBA00023015"/>
    </source>
</evidence>
<dbReference type="InterPro" id="IPR007219">
    <property type="entry name" value="XnlR_reg_dom"/>
</dbReference>
<evidence type="ECO:0000256" key="7">
    <source>
        <dbReference type="SAM" id="MobiDB-lite"/>
    </source>
</evidence>
<dbReference type="SUPFAM" id="SSF57701">
    <property type="entry name" value="Zn2/Cys6 DNA-binding domain"/>
    <property type="match status" value="1"/>
</dbReference>
<feature type="region of interest" description="Disordered" evidence="7">
    <location>
        <begin position="92"/>
        <end position="111"/>
    </location>
</feature>
<keyword evidence="1" id="KW-0479">Metal-binding</keyword>
<evidence type="ECO:0000256" key="2">
    <source>
        <dbReference type="ARBA" id="ARBA00022833"/>
    </source>
</evidence>
<dbReference type="InterPro" id="IPR036864">
    <property type="entry name" value="Zn2-C6_fun-type_DNA-bd_sf"/>
</dbReference>
<dbReference type="InterPro" id="IPR001138">
    <property type="entry name" value="Zn2Cys6_DnaBD"/>
</dbReference>
<feature type="region of interest" description="Disordered" evidence="7">
    <location>
        <begin position="1"/>
        <end position="56"/>
    </location>
</feature>
<dbReference type="SMART" id="SM00906">
    <property type="entry name" value="Fungal_trans"/>
    <property type="match status" value="1"/>
</dbReference>
<dbReference type="PROSITE" id="PS50048">
    <property type="entry name" value="ZN2_CY6_FUNGAL_2"/>
    <property type="match status" value="1"/>
</dbReference>
<dbReference type="GO" id="GO:0005634">
    <property type="term" value="C:nucleus"/>
    <property type="evidence" value="ECO:0007669"/>
    <property type="project" value="TreeGrafter"/>
</dbReference>
<evidence type="ECO:0000313" key="9">
    <source>
        <dbReference type="EMBL" id="CAH0041491.1"/>
    </source>
</evidence>
<dbReference type="GO" id="GO:0008270">
    <property type="term" value="F:zinc ion binding"/>
    <property type="evidence" value="ECO:0007669"/>
    <property type="project" value="InterPro"/>
</dbReference>
<evidence type="ECO:0000256" key="6">
    <source>
        <dbReference type="ARBA" id="ARBA00023242"/>
    </source>
</evidence>
<dbReference type="InterPro" id="IPR051430">
    <property type="entry name" value="Fungal_TF_Env_Response"/>
</dbReference>
<dbReference type="PROSITE" id="PS00463">
    <property type="entry name" value="ZN2_CY6_FUNGAL_1"/>
    <property type="match status" value="1"/>
</dbReference>
<evidence type="ECO:0000256" key="1">
    <source>
        <dbReference type="ARBA" id="ARBA00022723"/>
    </source>
</evidence>
<proteinExistence type="predicted"/>
<keyword evidence="10" id="KW-1185">Reference proteome</keyword>
<dbReference type="CDD" id="cd00067">
    <property type="entry name" value="GAL4"/>
    <property type="match status" value="1"/>
</dbReference>
<keyword evidence="4" id="KW-0238">DNA-binding</keyword>
<reference evidence="10" key="1">
    <citation type="submission" date="2019-06" db="EMBL/GenBank/DDBJ databases">
        <authorList>
            <person name="Broberg M."/>
        </authorList>
    </citation>
    <scope>NUCLEOTIDE SEQUENCE [LARGE SCALE GENOMIC DNA]</scope>
</reference>
<dbReference type="Pfam" id="PF00172">
    <property type="entry name" value="Zn_clus"/>
    <property type="match status" value="1"/>
</dbReference>
<dbReference type="GO" id="GO:0001228">
    <property type="term" value="F:DNA-binding transcription activator activity, RNA polymerase II-specific"/>
    <property type="evidence" value="ECO:0007669"/>
    <property type="project" value="TreeGrafter"/>
</dbReference>
<keyword evidence="2" id="KW-0862">Zinc</keyword>
<dbReference type="CDD" id="cd12148">
    <property type="entry name" value="fungal_TF_MHR"/>
    <property type="match status" value="1"/>
</dbReference>
<organism evidence="9 10">
    <name type="scientific">Clonostachys solani</name>
    <dbReference type="NCBI Taxonomy" id="160281"/>
    <lineage>
        <taxon>Eukaryota</taxon>
        <taxon>Fungi</taxon>
        <taxon>Dikarya</taxon>
        <taxon>Ascomycota</taxon>
        <taxon>Pezizomycotina</taxon>
        <taxon>Sordariomycetes</taxon>
        <taxon>Hypocreomycetidae</taxon>
        <taxon>Hypocreales</taxon>
        <taxon>Bionectriaceae</taxon>
        <taxon>Clonostachys</taxon>
    </lineage>
</organism>
<evidence type="ECO:0000313" key="10">
    <source>
        <dbReference type="Proteomes" id="UP000775872"/>
    </source>
</evidence>
<dbReference type="SMART" id="SM00066">
    <property type="entry name" value="GAL4"/>
    <property type="match status" value="1"/>
</dbReference>
<reference evidence="9 10" key="2">
    <citation type="submission" date="2021-10" db="EMBL/GenBank/DDBJ databases">
        <authorList>
            <person name="Piombo E."/>
        </authorList>
    </citation>
    <scope>NUCLEOTIDE SEQUENCE [LARGE SCALE GENOMIC DNA]</scope>
</reference>
<feature type="domain" description="Zn(2)-C6 fungal-type" evidence="8">
    <location>
        <begin position="57"/>
        <end position="86"/>
    </location>
</feature>
<dbReference type="GO" id="GO:0000978">
    <property type="term" value="F:RNA polymerase II cis-regulatory region sequence-specific DNA binding"/>
    <property type="evidence" value="ECO:0007669"/>
    <property type="project" value="TreeGrafter"/>
</dbReference>
<dbReference type="GO" id="GO:0006351">
    <property type="term" value="P:DNA-templated transcription"/>
    <property type="evidence" value="ECO:0007669"/>
    <property type="project" value="InterPro"/>
</dbReference>
<sequence length="799" mass="89721">MTPSNPSAPAPYDTPHSQPPPLQHQKQLKPQQSPPPQQLHQPLSLPRSVKRPRPVKSCTECRKRKLRCDRSCPCSQCQKSSRICKYAADNDTGNLSDASDSEVNDSARPTKRNCLPAAPIAPLKSATVMSAVTEPLYTPFRNGDPSLKQQPSLELLLDRIESLEKRLQPRNSIGSESAGWSRSLEVSPKTVRALSVKLGGQRARLHGPGSPRVLLNLFDEAKDFMRDHAKDRETREIFSSFKRLHTVLRAEYQRSLSPIPIFVESMLPLQKRMADILPNKGVCDRLLQAYFDANETMYRIVHIPSFKKQYNRYWESKPSSEAFLPLLLTILATASRFGTKSRGLGHERSESIHLPTACALVQLWLSGLQGKQLIELDTLQVSLSLVMTKRLFREGTRDGWTALSSIVRMAMDMGLQRDPLEFGGAISPYIAEMRRRLWITVANLDYFVSNDCNMPSVLREGDFTTRPPLNVDDSELYPEMTELPPSKAFDQVTDMQIQSYSAMTLGIRLKAASLVRRVDILTDWTEILEVGSKLERHLEEINAIAPRHGAMANEAKNARLWKTLILLDGHVRRPLLNLYRPFTLGVPNVPPQILRGYFRSSMALMSIVEELDPTSADYEDIYDMSHASLKGDIEQAAFSVCYYVRAAMRQATDSTSLAMQHALRMSPEADDPPHSGGLVLWSLPRLINTTQNVLDFLIKNIKRGDTKDIICLSVVLESVKKPNPHPEEMAYGLRVVLDSCLRSANLSLERLAAAQAETPQGELYGPARPAYSKQTLNSVNLLSSVDDDQDGWAFWDGWE</sequence>
<name>A0A9N9W3N2_9HYPO</name>
<dbReference type="AlphaFoldDB" id="A0A9N9W3N2"/>
<comment type="caution">
    <text evidence="9">The sequence shown here is derived from an EMBL/GenBank/DDBJ whole genome shotgun (WGS) entry which is preliminary data.</text>
</comment>
<dbReference type="OrthoDB" id="5414787at2759"/>
<keyword evidence="3" id="KW-0805">Transcription regulation</keyword>
<protein>
    <recommendedName>
        <fullName evidence="8">Zn(2)-C6 fungal-type domain-containing protein</fullName>
    </recommendedName>
</protein>
<keyword evidence="6" id="KW-0539">Nucleus</keyword>
<keyword evidence="5" id="KW-0804">Transcription</keyword>
<evidence type="ECO:0000259" key="8">
    <source>
        <dbReference type="PROSITE" id="PS50048"/>
    </source>
</evidence>
<dbReference type="Pfam" id="PF04082">
    <property type="entry name" value="Fungal_trans"/>
    <property type="match status" value="1"/>
</dbReference>
<dbReference type="Proteomes" id="UP000775872">
    <property type="component" value="Unassembled WGS sequence"/>
</dbReference>
<dbReference type="PANTHER" id="PTHR31944">
    <property type="entry name" value="HEME-RESPONSIVE ZINC FINGER TRANSCRIPTION FACTOR HAP1"/>
    <property type="match status" value="1"/>
</dbReference>